<organism evidence="4 6">
    <name type="scientific">Cucumis melo var. makuwa</name>
    <name type="common">Oriental melon</name>
    <dbReference type="NCBI Taxonomy" id="1194695"/>
    <lineage>
        <taxon>Eukaryota</taxon>
        <taxon>Viridiplantae</taxon>
        <taxon>Streptophyta</taxon>
        <taxon>Embryophyta</taxon>
        <taxon>Tracheophyta</taxon>
        <taxon>Spermatophyta</taxon>
        <taxon>Magnoliopsida</taxon>
        <taxon>eudicotyledons</taxon>
        <taxon>Gunneridae</taxon>
        <taxon>Pentapetalae</taxon>
        <taxon>rosids</taxon>
        <taxon>fabids</taxon>
        <taxon>Cucurbitales</taxon>
        <taxon>Cucurbitaceae</taxon>
        <taxon>Benincaseae</taxon>
        <taxon>Cucumis</taxon>
    </lineage>
</organism>
<dbReference type="PANTHER" id="PTHR11439">
    <property type="entry name" value="GAG-POL-RELATED RETROTRANSPOSON"/>
    <property type="match status" value="1"/>
</dbReference>
<dbReference type="OrthoDB" id="1645289at2759"/>
<dbReference type="InterPro" id="IPR013103">
    <property type="entry name" value="RVT_2"/>
</dbReference>
<name>A0A5A7VDY2_CUCMM</name>
<dbReference type="Proteomes" id="UP000321947">
    <property type="component" value="Unassembled WGS sequence"/>
</dbReference>
<dbReference type="EMBL" id="SSTD01013933">
    <property type="protein sequence ID" value="TYK05198.1"/>
    <property type="molecule type" value="Genomic_DNA"/>
</dbReference>
<feature type="domain" description="Retrovirus-related Pol polyprotein from transposon TNT 1-94-like beta-barrel" evidence="3">
    <location>
        <begin position="91"/>
        <end position="147"/>
    </location>
</feature>
<dbReference type="EMBL" id="SSTE01002041">
    <property type="protein sequence ID" value="KAA0063941.1"/>
    <property type="molecule type" value="Genomic_DNA"/>
</dbReference>
<evidence type="ECO:0000259" key="3">
    <source>
        <dbReference type="Pfam" id="PF22936"/>
    </source>
</evidence>
<sequence length="576" mass="65630">MSLDDQFQVNKLPPLWKDFKNTLRHKTKEFSLESLITRLRIEEEARKHDKKEEVNVIPRKKPIAVLKPDLNPKGNKMKRESNKQINPQFRIKDKNILLKDHHTTKVTGIGELELKFTSGKTLVLKEVLHTPEIRKNLVSGYLLNKVGFTQTIGSDLFTLTKNNVFVGKGYATDGCKWVLRKKLKPDGSVDKYKARLVAKGFRHKENIDFFDTFSPVTRIASIRVLISIVALKNLLIHQMDVKTAFLNGDLEEEIYMEQPEGFVVHCQESKVCKLDKSLYGLKQAPKQWHEKFDNLLMSKGFKVNESDKCIYYRTEGRLCIIICLDVDDMLIFGSNLHVINDVKSMLNANFDMKNLDEADILKKYNYFDSKPACTPYDSSVKLFKNTCDSVNQTEYASIIGSFRYATDCTRPDIAYVVGLLCSNADWNSLSDDSKATSGYIFNIVGGAVVWKFKKQTILVQSMVESEMIALAAASEEASWLRSLLLEIPTWERPIPAILIHCDSIAAIAKVQNRYYNGKRRQIGRKHSTIRELLTTGAVIVDYVRSNDNLVDPLTKGLAREKVFKTSKITGLEPIKT</sequence>
<dbReference type="CDD" id="cd09272">
    <property type="entry name" value="RNase_HI_RT_Ty1"/>
    <property type="match status" value="1"/>
</dbReference>
<gene>
    <name evidence="5" type="ORF">E5676_scaffold1415G00730</name>
    <name evidence="4" type="ORF">E6C27_scaffold616G00860</name>
</gene>
<dbReference type="PANTHER" id="PTHR11439:SF440">
    <property type="entry name" value="INTEGRASE CATALYTIC DOMAIN-CONTAINING PROTEIN"/>
    <property type="match status" value="1"/>
</dbReference>
<reference evidence="6 7" key="1">
    <citation type="submission" date="2019-08" db="EMBL/GenBank/DDBJ databases">
        <title>Draft genome sequences of two oriental melons (Cucumis melo L. var makuwa).</title>
        <authorList>
            <person name="Kwon S.-Y."/>
        </authorList>
    </citation>
    <scope>NUCLEOTIDE SEQUENCE [LARGE SCALE GENOMIC DNA]</scope>
    <source>
        <strain evidence="7">cv. Chang Bougi</strain>
        <strain evidence="6">cv. SW 3</strain>
        <tissue evidence="4">Leaf</tissue>
    </source>
</reference>
<dbReference type="GO" id="GO:0004190">
    <property type="term" value="F:aspartic-type endopeptidase activity"/>
    <property type="evidence" value="ECO:0007669"/>
    <property type="project" value="UniProtKB-KW"/>
</dbReference>
<keyword evidence="1" id="KW-0645">Protease</keyword>
<dbReference type="SUPFAM" id="SSF56672">
    <property type="entry name" value="DNA/RNA polymerases"/>
    <property type="match status" value="1"/>
</dbReference>
<dbReference type="InterPro" id="IPR054722">
    <property type="entry name" value="PolX-like_BBD"/>
</dbReference>
<dbReference type="Pfam" id="PF22936">
    <property type="entry name" value="Pol_BBD"/>
    <property type="match status" value="1"/>
</dbReference>
<dbReference type="InterPro" id="IPR043502">
    <property type="entry name" value="DNA/RNA_pol_sf"/>
</dbReference>
<dbReference type="Proteomes" id="UP000321393">
    <property type="component" value="Unassembled WGS sequence"/>
</dbReference>
<keyword evidence="1" id="KW-0378">Hydrolase</keyword>
<evidence type="ECO:0000259" key="2">
    <source>
        <dbReference type="Pfam" id="PF07727"/>
    </source>
</evidence>
<dbReference type="AlphaFoldDB" id="A0A5A7VDY2"/>
<evidence type="ECO:0000313" key="6">
    <source>
        <dbReference type="Proteomes" id="UP000321393"/>
    </source>
</evidence>
<evidence type="ECO:0000313" key="5">
    <source>
        <dbReference type="EMBL" id="TYK05198.1"/>
    </source>
</evidence>
<evidence type="ECO:0000256" key="1">
    <source>
        <dbReference type="ARBA" id="ARBA00022750"/>
    </source>
</evidence>
<protein>
    <submittedName>
        <fullName evidence="4 5">Polyprotein</fullName>
    </submittedName>
</protein>
<feature type="domain" description="Reverse transcriptase Ty1/copia-type" evidence="2">
    <location>
        <begin position="170"/>
        <end position="358"/>
    </location>
</feature>
<accession>A0A5A7VDY2</accession>
<proteinExistence type="predicted"/>
<comment type="caution">
    <text evidence="4">The sequence shown here is derived from an EMBL/GenBank/DDBJ whole genome shotgun (WGS) entry which is preliminary data.</text>
</comment>
<evidence type="ECO:0000313" key="7">
    <source>
        <dbReference type="Proteomes" id="UP000321947"/>
    </source>
</evidence>
<keyword evidence="1" id="KW-0064">Aspartyl protease</keyword>
<dbReference type="Pfam" id="PF07727">
    <property type="entry name" value="RVT_2"/>
    <property type="match status" value="1"/>
</dbReference>
<evidence type="ECO:0000313" key="4">
    <source>
        <dbReference type="EMBL" id="KAA0063941.1"/>
    </source>
</evidence>